<feature type="compositionally biased region" description="Low complexity" evidence="1">
    <location>
        <begin position="265"/>
        <end position="275"/>
    </location>
</feature>
<feature type="compositionally biased region" description="Basic and acidic residues" evidence="1">
    <location>
        <begin position="277"/>
        <end position="287"/>
    </location>
</feature>
<dbReference type="AlphaFoldDB" id="A0ABD3L8V5"/>
<comment type="caution">
    <text evidence="2">The sequence shown here is derived from an EMBL/GenBank/DDBJ whole genome shotgun (WGS) entry which is preliminary data.</text>
</comment>
<evidence type="ECO:0000256" key="1">
    <source>
        <dbReference type="SAM" id="MobiDB-lite"/>
    </source>
</evidence>
<dbReference type="Pfam" id="PF07816">
    <property type="entry name" value="DUF1645"/>
    <property type="match status" value="1"/>
</dbReference>
<keyword evidence="3" id="KW-1185">Reference proteome</keyword>
<gene>
    <name evidence="2" type="ORF">ACJRO7_009479</name>
</gene>
<organism evidence="2 3">
    <name type="scientific">Eucalyptus globulus</name>
    <name type="common">Tasmanian blue gum</name>
    <dbReference type="NCBI Taxonomy" id="34317"/>
    <lineage>
        <taxon>Eukaryota</taxon>
        <taxon>Viridiplantae</taxon>
        <taxon>Streptophyta</taxon>
        <taxon>Embryophyta</taxon>
        <taxon>Tracheophyta</taxon>
        <taxon>Spermatophyta</taxon>
        <taxon>Magnoliopsida</taxon>
        <taxon>eudicotyledons</taxon>
        <taxon>Gunneridae</taxon>
        <taxon>Pentapetalae</taxon>
        <taxon>rosids</taxon>
        <taxon>malvids</taxon>
        <taxon>Myrtales</taxon>
        <taxon>Myrtaceae</taxon>
        <taxon>Myrtoideae</taxon>
        <taxon>Eucalypteae</taxon>
        <taxon>Eucalyptus</taxon>
    </lineage>
</organism>
<dbReference type="EMBL" id="JBJKBG010000002">
    <property type="protein sequence ID" value="KAL3748246.1"/>
    <property type="molecule type" value="Genomic_DNA"/>
</dbReference>
<accession>A0ABD3L8V5</accession>
<feature type="region of interest" description="Disordered" evidence="1">
    <location>
        <begin position="61"/>
        <end position="90"/>
    </location>
</feature>
<evidence type="ECO:0000313" key="3">
    <source>
        <dbReference type="Proteomes" id="UP001634007"/>
    </source>
</evidence>
<feature type="region of interest" description="Disordered" evidence="1">
    <location>
        <begin position="167"/>
        <end position="191"/>
    </location>
</feature>
<dbReference type="Proteomes" id="UP001634007">
    <property type="component" value="Unassembled WGS sequence"/>
</dbReference>
<protein>
    <submittedName>
        <fullName evidence="2">Uncharacterized protein</fullName>
    </submittedName>
</protein>
<dbReference type="PANTHER" id="PTHR33095:SF23">
    <property type="entry name" value="DUF1645 FAMILY PROTEIN"/>
    <property type="match status" value="1"/>
</dbReference>
<proteinExistence type="predicted"/>
<sequence length="314" mass="33415">MQASAMLSSSPSLSSYSTSRLAEIAARVVDELELGLDPDPFCCDAMDFGLASAEQLLLQPPGEESASTTQFGDEDVGEAGGGGGGGGGEEEEEFEFAFVSGGPGSSPISADEIFYNGQIMPVYPVFNRNLLLSGVSSSERYEDGSKKTTTTTTKKLRLPLKKLLSQEREWSSSSSSSSESEELDGLTPGSYCVWRPPQSSAAVGKRCKKSNSTGTSKRWRFRDLLQLNRSHSDGEGTFLVVAPAKKRDKAGESKRIAAVADDDGTTATATAATDGKPAGKDEEKRKPLLPHRADLVGFFANARGLSRNLKLNPL</sequence>
<dbReference type="PANTHER" id="PTHR33095">
    <property type="entry name" value="OS07G0619500 PROTEIN"/>
    <property type="match status" value="1"/>
</dbReference>
<dbReference type="InterPro" id="IPR012442">
    <property type="entry name" value="DUF1645_plant"/>
</dbReference>
<reference evidence="2 3" key="1">
    <citation type="submission" date="2024-11" db="EMBL/GenBank/DDBJ databases">
        <title>Chromosome-level genome assembly of Eucalyptus globulus Labill. provides insights into its genome evolution.</title>
        <authorList>
            <person name="Li X."/>
        </authorList>
    </citation>
    <scope>NUCLEOTIDE SEQUENCE [LARGE SCALE GENOMIC DNA]</scope>
    <source>
        <strain evidence="2">CL2024</strain>
        <tissue evidence="2">Fresh tender leaves</tissue>
    </source>
</reference>
<evidence type="ECO:0000313" key="2">
    <source>
        <dbReference type="EMBL" id="KAL3748246.1"/>
    </source>
</evidence>
<feature type="region of interest" description="Disordered" evidence="1">
    <location>
        <begin position="261"/>
        <end position="287"/>
    </location>
</feature>
<feature type="compositionally biased region" description="Gly residues" evidence="1">
    <location>
        <begin position="78"/>
        <end position="87"/>
    </location>
</feature>
<name>A0ABD3L8V5_EUCGL</name>